<evidence type="ECO:0000256" key="1">
    <source>
        <dbReference type="SAM" id="MobiDB-lite"/>
    </source>
</evidence>
<organism evidence="2 3">
    <name type="scientific">Eutrema salsugineum</name>
    <name type="common">Saltwater cress</name>
    <name type="synonym">Sisymbrium salsugineum</name>
    <dbReference type="NCBI Taxonomy" id="72664"/>
    <lineage>
        <taxon>Eukaryota</taxon>
        <taxon>Viridiplantae</taxon>
        <taxon>Streptophyta</taxon>
        <taxon>Embryophyta</taxon>
        <taxon>Tracheophyta</taxon>
        <taxon>Spermatophyta</taxon>
        <taxon>Magnoliopsida</taxon>
        <taxon>eudicotyledons</taxon>
        <taxon>Gunneridae</taxon>
        <taxon>Pentapetalae</taxon>
        <taxon>rosids</taxon>
        <taxon>malvids</taxon>
        <taxon>Brassicales</taxon>
        <taxon>Brassicaceae</taxon>
        <taxon>Eutremeae</taxon>
        <taxon>Eutrema</taxon>
    </lineage>
</organism>
<dbReference type="STRING" id="72664.V4M584"/>
<name>V4M584_EUTSA</name>
<gene>
    <name evidence="2" type="ORF">EUTSA_v10002151mg</name>
</gene>
<feature type="region of interest" description="Disordered" evidence="1">
    <location>
        <begin position="1"/>
        <end position="35"/>
    </location>
</feature>
<sequence>MGFPTISPTGSEDSSSAVSGSEGSEKDKKNGGITTKDAGVALNSLILALFMICSLF</sequence>
<dbReference type="EMBL" id="KI517398">
    <property type="protein sequence ID" value="ESQ50102.1"/>
    <property type="molecule type" value="Genomic_DNA"/>
</dbReference>
<evidence type="ECO:0000313" key="3">
    <source>
        <dbReference type="Proteomes" id="UP000030689"/>
    </source>
</evidence>
<dbReference type="OrthoDB" id="785314at2759"/>
<evidence type="ECO:0000313" key="2">
    <source>
        <dbReference type="EMBL" id="ESQ50102.1"/>
    </source>
</evidence>
<dbReference type="Gramene" id="ESQ50102">
    <property type="protein sequence ID" value="ESQ50102"/>
    <property type="gene ID" value="EUTSA_v10002151mg"/>
</dbReference>
<accession>V4M584</accession>
<proteinExistence type="predicted"/>
<keyword evidence="3" id="KW-1185">Reference proteome</keyword>
<protein>
    <submittedName>
        <fullName evidence="2">Uncharacterized protein</fullName>
    </submittedName>
</protein>
<feature type="compositionally biased region" description="Low complexity" evidence="1">
    <location>
        <begin position="10"/>
        <end position="22"/>
    </location>
</feature>
<dbReference type="Proteomes" id="UP000030689">
    <property type="component" value="Unassembled WGS sequence"/>
</dbReference>
<reference evidence="2 3" key="1">
    <citation type="journal article" date="2013" name="Front. Plant Sci.">
        <title>The Reference Genome of the Halophytic Plant Eutrema salsugineum.</title>
        <authorList>
            <person name="Yang R."/>
            <person name="Jarvis D.E."/>
            <person name="Chen H."/>
            <person name="Beilstein M.A."/>
            <person name="Grimwood J."/>
            <person name="Jenkins J."/>
            <person name="Shu S."/>
            <person name="Prochnik S."/>
            <person name="Xin M."/>
            <person name="Ma C."/>
            <person name="Schmutz J."/>
            <person name="Wing R.A."/>
            <person name="Mitchell-Olds T."/>
            <person name="Schumaker K.S."/>
            <person name="Wang X."/>
        </authorList>
    </citation>
    <scope>NUCLEOTIDE SEQUENCE [LARGE SCALE GENOMIC DNA]</scope>
</reference>
<dbReference type="AlphaFoldDB" id="V4M584"/>